<protein>
    <submittedName>
        <fullName evidence="1">NADP-dependent dehydrogenase</fullName>
    </submittedName>
</protein>
<dbReference type="EMBL" id="VBTY01000091">
    <property type="protein sequence ID" value="MDG3495277.1"/>
    <property type="molecule type" value="Genomic_DNA"/>
</dbReference>
<keyword evidence="2" id="KW-1185">Reference proteome</keyword>
<evidence type="ECO:0000313" key="1">
    <source>
        <dbReference type="EMBL" id="MDG3495277.1"/>
    </source>
</evidence>
<reference evidence="1" key="1">
    <citation type="submission" date="2019-05" db="EMBL/GenBank/DDBJ databases">
        <title>Whole genome sequencing of Pseudanabaena catenata USMAC16.</title>
        <authorList>
            <person name="Khan Z."/>
            <person name="Omar W.M."/>
            <person name="Convey P."/>
            <person name="Merican F."/>
            <person name="Najimudin N."/>
        </authorList>
    </citation>
    <scope>NUCLEOTIDE SEQUENCE</scope>
    <source>
        <strain evidence="1">USMAC16</strain>
    </source>
</reference>
<dbReference type="Proteomes" id="UP001152872">
    <property type="component" value="Unassembled WGS sequence"/>
</dbReference>
<organism evidence="1 2">
    <name type="scientific">Pseudanabaena catenata USMAC16</name>
    <dbReference type="NCBI Taxonomy" id="1855837"/>
    <lineage>
        <taxon>Bacteria</taxon>
        <taxon>Bacillati</taxon>
        <taxon>Cyanobacteriota</taxon>
        <taxon>Cyanophyceae</taxon>
        <taxon>Pseudanabaenales</taxon>
        <taxon>Pseudanabaenaceae</taxon>
        <taxon>Pseudanabaena</taxon>
    </lineage>
</organism>
<comment type="caution">
    <text evidence="1">The sequence shown here is derived from an EMBL/GenBank/DDBJ whole genome shotgun (WGS) entry which is preliminary data.</text>
</comment>
<accession>A0A9X4MA50</accession>
<proteinExistence type="predicted"/>
<evidence type="ECO:0000313" key="2">
    <source>
        <dbReference type="Proteomes" id="UP001152872"/>
    </source>
</evidence>
<gene>
    <name evidence="1" type="ORF">FEV09_11970</name>
</gene>
<name>A0A9X4MA50_9CYAN</name>
<sequence length="51" mass="5679">MGIRPHLSDYGVDLAVIPKVIDRFEKRGMVALGENRDITPQVVEQILTLCA</sequence>
<dbReference type="AlphaFoldDB" id="A0A9X4MA50"/>